<gene>
    <name evidence="1" type="ORF">UT64_C0024G0010</name>
</gene>
<comment type="caution">
    <text evidence="1">The sequence shown here is derived from an EMBL/GenBank/DDBJ whole genome shotgun (WGS) entry which is preliminary data.</text>
</comment>
<name>A0A0G0Q5Y3_9BACT</name>
<reference evidence="1 2" key="1">
    <citation type="journal article" date="2015" name="Nature">
        <title>rRNA introns, odd ribosomes, and small enigmatic genomes across a large radiation of phyla.</title>
        <authorList>
            <person name="Brown C.T."/>
            <person name="Hug L.A."/>
            <person name="Thomas B.C."/>
            <person name="Sharon I."/>
            <person name="Castelle C.J."/>
            <person name="Singh A."/>
            <person name="Wilkins M.J."/>
            <person name="Williams K.H."/>
            <person name="Banfield J.F."/>
        </authorList>
    </citation>
    <scope>NUCLEOTIDE SEQUENCE [LARGE SCALE GENOMIC DNA]</scope>
</reference>
<dbReference type="Proteomes" id="UP000034137">
    <property type="component" value="Unassembled WGS sequence"/>
</dbReference>
<dbReference type="EMBL" id="LBXO01000024">
    <property type="protein sequence ID" value="KKR32741.1"/>
    <property type="molecule type" value="Genomic_DNA"/>
</dbReference>
<sequence>MAAPFIWAPLFVFILFDLLGEIYHQICFPLYGLEKVNRSEYIQIRDRFRLPYLSIAGKLSCAYCGYINGGLLYYKEIAGRTEKYWCGIMHENKPGFKIQEHQLEQGFSRYGDEKDFINKYIAK</sequence>
<accession>A0A0G0Q5Y3</accession>
<proteinExistence type="predicted"/>
<evidence type="ECO:0000313" key="1">
    <source>
        <dbReference type="EMBL" id="KKR32741.1"/>
    </source>
</evidence>
<protein>
    <submittedName>
        <fullName evidence="1">Uncharacterized protein</fullName>
    </submittedName>
</protein>
<evidence type="ECO:0000313" key="2">
    <source>
        <dbReference type="Proteomes" id="UP000034137"/>
    </source>
</evidence>
<dbReference type="AlphaFoldDB" id="A0A0G0Q5Y3"/>
<organism evidence="1 2">
    <name type="scientific">Candidatus Falkowbacteria bacterium GW2011_GWF2_39_8</name>
    <dbReference type="NCBI Taxonomy" id="1618642"/>
    <lineage>
        <taxon>Bacteria</taxon>
        <taxon>Candidatus Falkowiibacteriota</taxon>
    </lineage>
</organism>